<dbReference type="WBParaSite" id="jg17022">
    <property type="protein sequence ID" value="jg17022"/>
    <property type="gene ID" value="jg17022"/>
</dbReference>
<dbReference type="AlphaFoldDB" id="A0A915D9M9"/>
<protein>
    <submittedName>
        <fullName evidence="2">Uncharacterized protein</fullName>
    </submittedName>
</protein>
<keyword evidence="1" id="KW-1185">Reference proteome</keyword>
<evidence type="ECO:0000313" key="1">
    <source>
        <dbReference type="Proteomes" id="UP000887574"/>
    </source>
</evidence>
<accession>A0A915D9M9</accession>
<evidence type="ECO:0000313" key="2">
    <source>
        <dbReference type="WBParaSite" id="jg17022"/>
    </source>
</evidence>
<sequence>MFRTHFDLSDLNRKELARDLSPFWCTTANWITLSYGDFMLQAKALANNKQDAHQQFQQANGHQLVKH</sequence>
<name>A0A915D9M9_9BILA</name>
<proteinExistence type="predicted"/>
<dbReference type="Proteomes" id="UP000887574">
    <property type="component" value="Unplaced"/>
</dbReference>
<organism evidence="1 2">
    <name type="scientific">Ditylenchus dipsaci</name>
    <dbReference type="NCBI Taxonomy" id="166011"/>
    <lineage>
        <taxon>Eukaryota</taxon>
        <taxon>Metazoa</taxon>
        <taxon>Ecdysozoa</taxon>
        <taxon>Nematoda</taxon>
        <taxon>Chromadorea</taxon>
        <taxon>Rhabditida</taxon>
        <taxon>Tylenchina</taxon>
        <taxon>Tylenchomorpha</taxon>
        <taxon>Sphaerularioidea</taxon>
        <taxon>Anguinidae</taxon>
        <taxon>Anguininae</taxon>
        <taxon>Ditylenchus</taxon>
    </lineage>
</organism>
<reference evidence="2" key="1">
    <citation type="submission" date="2022-11" db="UniProtKB">
        <authorList>
            <consortium name="WormBaseParasite"/>
        </authorList>
    </citation>
    <scope>IDENTIFICATION</scope>
</reference>